<dbReference type="Pfam" id="PF08240">
    <property type="entry name" value="ADH_N"/>
    <property type="match status" value="1"/>
</dbReference>
<dbReference type="SUPFAM" id="SSF51735">
    <property type="entry name" value="NAD(P)-binding Rossmann-fold domains"/>
    <property type="match status" value="1"/>
</dbReference>
<keyword evidence="3" id="KW-1185">Reference proteome</keyword>
<dbReference type="Proteomes" id="UP000248544">
    <property type="component" value="Unassembled WGS sequence"/>
</dbReference>
<organism evidence="2 3">
    <name type="scientific">Spongiactinospora gelatinilytica</name>
    <dbReference type="NCBI Taxonomy" id="2666298"/>
    <lineage>
        <taxon>Bacteria</taxon>
        <taxon>Bacillati</taxon>
        <taxon>Actinomycetota</taxon>
        <taxon>Actinomycetes</taxon>
        <taxon>Streptosporangiales</taxon>
        <taxon>Streptosporangiaceae</taxon>
        <taxon>Spongiactinospora</taxon>
    </lineage>
</organism>
<accession>A0A2W2FBT4</accession>
<dbReference type="SMART" id="SM00829">
    <property type="entry name" value="PKS_ER"/>
    <property type="match status" value="1"/>
</dbReference>
<protein>
    <submittedName>
        <fullName evidence="2">Alcohol dehydrogenase</fullName>
    </submittedName>
</protein>
<dbReference type="InterPro" id="IPR011032">
    <property type="entry name" value="GroES-like_sf"/>
</dbReference>
<reference evidence="2 3" key="1">
    <citation type="submission" date="2018-01" db="EMBL/GenBank/DDBJ databases">
        <title>Draft genome sequence of Sphaerisporangium sp. 7K107.</title>
        <authorList>
            <person name="Sahin N."/>
            <person name="Saygin H."/>
            <person name="Ay H."/>
        </authorList>
    </citation>
    <scope>NUCLEOTIDE SEQUENCE [LARGE SCALE GENOMIC DNA]</scope>
    <source>
        <strain evidence="2 3">7K107</strain>
    </source>
</reference>
<dbReference type="EMBL" id="POUA01000300">
    <property type="protein sequence ID" value="PZG33043.1"/>
    <property type="molecule type" value="Genomic_DNA"/>
</dbReference>
<dbReference type="Gene3D" id="3.90.180.10">
    <property type="entry name" value="Medium-chain alcohol dehydrogenases, catalytic domain"/>
    <property type="match status" value="1"/>
</dbReference>
<dbReference type="InterPro" id="IPR020843">
    <property type="entry name" value="ER"/>
</dbReference>
<dbReference type="InterPro" id="IPR051397">
    <property type="entry name" value="Zn-ADH-like_protein"/>
</dbReference>
<evidence type="ECO:0000313" key="2">
    <source>
        <dbReference type="EMBL" id="PZG33043.1"/>
    </source>
</evidence>
<dbReference type="Gene3D" id="3.40.50.720">
    <property type="entry name" value="NAD(P)-binding Rossmann-like Domain"/>
    <property type="match status" value="1"/>
</dbReference>
<evidence type="ECO:0000259" key="1">
    <source>
        <dbReference type="SMART" id="SM00829"/>
    </source>
</evidence>
<dbReference type="PANTHER" id="PTHR43677:SF4">
    <property type="entry name" value="QUINONE OXIDOREDUCTASE-LIKE PROTEIN 2"/>
    <property type="match status" value="1"/>
</dbReference>
<sequence>MRALVVDHGEAGPVRFADVDEPVPTSDQALVEIRHIGLNFGELNYVRKWPADTVHGHDAAGIVLRAASDGSGPPEGTRVALGMAAHAWAERVAVSPASLGTVPEGVDLADSAALGIAGITALRVLRRRSLLARNVLITGASGGVGHFAVQLAALAGARVTALVGSPHRAAGLRELGAHKILTDLAQTEHHFDLVLDSVGGPLVAQAWSHLAEGGTIQLVGYSSGQDTTFPAEALSGFGEPRSITTYGDLTPGFVTPGVITPTSADLTDLLDLMATGRLTAPVGLRGDWQDVHDAVQALFARKVHGKIVLDVT</sequence>
<dbReference type="AlphaFoldDB" id="A0A2W2FBT4"/>
<dbReference type="InterPro" id="IPR013154">
    <property type="entry name" value="ADH-like_N"/>
</dbReference>
<dbReference type="SUPFAM" id="SSF50129">
    <property type="entry name" value="GroES-like"/>
    <property type="match status" value="1"/>
</dbReference>
<dbReference type="InterPro" id="IPR036291">
    <property type="entry name" value="NAD(P)-bd_dom_sf"/>
</dbReference>
<proteinExistence type="predicted"/>
<dbReference type="CDD" id="cd08270">
    <property type="entry name" value="MDR4"/>
    <property type="match status" value="1"/>
</dbReference>
<dbReference type="InterPro" id="IPR013149">
    <property type="entry name" value="ADH-like_C"/>
</dbReference>
<dbReference type="RefSeq" id="WP_111170576.1">
    <property type="nucleotide sequence ID" value="NZ_POUA01000300.1"/>
</dbReference>
<feature type="domain" description="Enoyl reductase (ER)" evidence="1">
    <location>
        <begin position="9"/>
        <end position="309"/>
    </location>
</feature>
<dbReference type="GO" id="GO:0016491">
    <property type="term" value="F:oxidoreductase activity"/>
    <property type="evidence" value="ECO:0007669"/>
    <property type="project" value="InterPro"/>
</dbReference>
<dbReference type="Pfam" id="PF00107">
    <property type="entry name" value="ADH_zinc_N"/>
    <property type="match status" value="1"/>
</dbReference>
<name>A0A2W2FBT4_9ACTN</name>
<gene>
    <name evidence="2" type="ORF">C1I98_28930</name>
</gene>
<evidence type="ECO:0000313" key="3">
    <source>
        <dbReference type="Proteomes" id="UP000248544"/>
    </source>
</evidence>
<comment type="caution">
    <text evidence="2">The sequence shown here is derived from an EMBL/GenBank/DDBJ whole genome shotgun (WGS) entry which is preliminary data.</text>
</comment>
<dbReference type="PANTHER" id="PTHR43677">
    <property type="entry name" value="SHORT-CHAIN DEHYDROGENASE/REDUCTASE"/>
    <property type="match status" value="1"/>
</dbReference>